<reference evidence="2" key="1">
    <citation type="submission" date="2020-05" db="EMBL/GenBank/DDBJ databases">
        <title>Mycena genomes resolve the evolution of fungal bioluminescence.</title>
        <authorList>
            <person name="Tsai I.J."/>
        </authorList>
    </citation>
    <scope>NUCLEOTIDE SEQUENCE</scope>
    <source>
        <strain evidence="2">160909Yilan</strain>
    </source>
</reference>
<name>A0A8H6XHK0_9AGAR</name>
<accession>A0A8H6XHK0</accession>
<gene>
    <name evidence="2" type="ORF">MSAN_02133800</name>
</gene>
<evidence type="ECO:0000313" key="3">
    <source>
        <dbReference type="Proteomes" id="UP000623467"/>
    </source>
</evidence>
<keyword evidence="1" id="KW-1133">Transmembrane helix</keyword>
<proteinExistence type="predicted"/>
<organism evidence="2 3">
    <name type="scientific">Mycena sanguinolenta</name>
    <dbReference type="NCBI Taxonomy" id="230812"/>
    <lineage>
        <taxon>Eukaryota</taxon>
        <taxon>Fungi</taxon>
        <taxon>Dikarya</taxon>
        <taxon>Basidiomycota</taxon>
        <taxon>Agaricomycotina</taxon>
        <taxon>Agaricomycetes</taxon>
        <taxon>Agaricomycetidae</taxon>
        <taxon>Agaricales</taxon>
        <taxon>Marasmiineae</taxon>
        <taxon>Mycenaceae</taxon>
        <taxon>Mycena</taxon>
    </lineage>
</organism>
<keyword evidence="3" id="KW-1185">Reference proteome</keyword>
<keyword evidence="1" id="KW-0472">Membrane</keyword>
<dbReference type="OrthoDB" id="3117364at2759"/>
<dbReference type="Proteomes" id="UP000623467">
    <property type="component" value="Unassembled WGS sequence"/>
</dbReference>
<dbReference type="EMBL" id="JACAZH010000030">
    <property type="protein sequence ID" value="KAF7340621.1"/>
    <property type="molecule type" value="Genomic_DNA"/>
</dbReference>
<sequence length="124" mass="13806">MANFEDYVDSDGKDFDADINSGCNSLYTDDYESECPPTSVCDDSDRVESSKILETIHDNTGSEDPELSNCEDHDASELTLEEDAVSENMFAPSRSLNVMLGIQLTTILFLGLFWVFEHVSISFT</sequence>
<dbReference type="AlphaFoldDB" id="A0A8H6XHK0"/>
<keyword evidence="1" id="KW-0812">Transmembrane</keyword>
<protein>
    <submittedName>
        <fullName evidence="2">Uncharacterized protein</fullName>
    </submittedName>
</protein>
<evidence type="ECO:0000256" key="1">
    <source>
        <dbReference type="SAM" id="Phobius"/>
    </source>
</evidence>
<evidence type="ECO:0000313" key="2">
    <source>
        <dbReference type="EMBL" id="KAF7340621.1"/>
    </source>
</evidence>
<feature type="transmembrane region" description="Helical" evidence="1">
    <location>
        <begin position="96"/>
        <end position="116"/>
    </location>
</feature>
<comment type="caution">
    <text evidence="2">The sequence shown here is derived from an EMBL/GenBank/DDBJ whole genome shotgun (WGS) entry which is preliminary data.</text>
</comment>